<dbReference type="Gene3D" id="1.10.150.520">
    <property type="match status" value="1"/>
</dbReference>
<dbReference type="RefSeq" id="WP_344169345.1">
    <property type="nucleotide sequence ID" value="NZ_BAAARY010000004.1"/>
</dbReference>
<dbReference type="InterPro" id="IPR023214">
    <property type="entry name" value="HAD_sf"/>
</dbReference>
<dbReference type="PANTHER" id="PTHR47478:SF1">
    <property type="entry name" value="PYRIMIDINE 5'-NUCLEOTIDASE YJJG"/>
    <property type="match status" value="1"/>
</dbReference>
<gene>
    <name evidence="1" type="ORF">GCM10010201_11310</name>
</gene>
<dbReference type="PANTHER" id="PTHR47478">
    <property type="match status" value="1"/>
</dbReference>
<dbReference type="Gene3D" id="3.40.50.1000">
    <property type="entry name" value="HAD superfamily/HAD-like"/>
    <property type="match status" value="1"/>
</dbReference>
<evidence type="ECO:0008006" key="3">
    <source>
        <dbReference type="Google" id="ProtNLM"/>
    </source>
</evidence>
<evidence type="ECO:0000313" key="2">
    <source>
        <dbReference type="Proteomes" id="UP001499978"/>
    </source>
</evidence>
<comment type="caution">
    <text evidence="1">The sequence shown here is derived from an EMBL/GenBank/DDBJ whole genome shotgun (WGS) entry which is preliminary data.</text>
</comment>
<dbReference type="Proteomes" id="UP001499978">
    <property type="component" value="Unassembled WGS sequence"/>
</dbReference>
<dbReference type="SUPFAM" id="SSF56784">
    <property type="entry name" value="HAD-like"/>
    <property type="match status" value="1"/>
</dbReference>
<evidence type="ECO:0000313" key="1">
    <source>
        <dbReference type="EMBL" id="GAA2516439.1"/>
    </source>
</evidence>
<dbReference type="Pfam" id="PF00702">
    <property type="entry name" value="Hydrolase"/>
    <property type="match status" value="1"/>
</dbReference>
<sequence length="223" mass="24606">MPLLILALDNTVIDRTGPFRAWAQRFLADLGAPAADLDWLMGVDADGLTSRWDVADAIIDRYRLTRSPYGLAEELHEGPLARTRLSPLTAGALRIARDAGWTPVIATNGSAHEQEDRIRRTGLDRYVADWLISEEVGVSKPNPRIFQTLARRVGMRLEGAWIIGDSPEADISGACSLGLRSVWIHRGRNWIEPRYEPTRTAANVVSAIGVVLGVDDVVTRSSW</sequence>
<dbReference type="InterPro" id="IPR036412">
    <property type="entry name" value="HAD-like_sf"/>
</dbReference>
<dbReference type="InterPro" id="IPR052550">
    <property type="entry name" value="Pyrimidine_5'-ntase_YjjG"/>
</dbReference>
<protein>
    <recommendedName>
        <fullName evidence="3">Hydrolase of the HAD superfamily</fullName>
    </recommendedName>
</protein>
<dbReference type="NCBIfam" id="TIGR01549">
    <property type="entry name" value="HAD-SF-IA-v1"/>
    <property type="match status" value="1"/>
</dbReference>
<name>A0ABP6AGL4_9ACTN</name>
<organism evidence="1 2">
    <name type="scientific">Pilimelia columellifera subsp. columellifera</name>
    <dbReference type="NCBI Taxonomy" id="706583"/>
    <lineage>
        <taxon>Bacteria</taxon>
        <taxon>Bacillati</taxon>
        <taxon>Actinomycetota</taxon>
        <taxon>Actinomycetes</taxon>
        <taxon>Micromonosporales</taxon>
        <taxon>Micromonosporaceae</taxon>
        <taxon>Pilimelia</taxon>
    </lineage>
</organism>
<accession>A0ABP6AGL4</accession>
<reference evidence="2" key="1">
    <citation type="journal article" date="2019" name="Int. J. Syst. Evol. Microbiol.">
        <title>The Global Catalogue of Microorganisms (GCM) 10K type strain sequencing project: providing services to taxonomists for standard genome sequencing and annotation.</title>
        <authorList>
            <consortium name="The Broad Institute Genomics Platform"/>
            <consortium name="The Broad Institute Genome Sequencing Center for Infectious Disease"/>
            <person name="Wu L."/>
            <person name="Ma J."/>
        </authorList>
    </citation>
    <scope>NUCLEOTIDE SEQUENCE [LARGE SCALE GENOMIC DNA]</scope>
    <source>
        <strain evidence="2">JCM 3367</strain>
    </source>
</reference>
<dbReference type="EMBL" id="BAAARY010000004">
    <property type="protein sequence ID" value="GAA2516439.1"/>
    <property type="molecule type" value="Genomic_DNA"/>
</dbReference>
<keyword evidence="2" id="KW-1185">Reference proteome</keyword>
<dbReference type="InterPro" id="IPR006439">
    <property type="entry name" value="HAD-SF_hydro_IA"/>
</dbReference>
<proteinExistence type="predicted"/>